<evidence type="ECO:0000259" key="9">
    <source>
        <dbReference type="Pfam" id="PF14833"/>
    </source>
</evidence>
<dbReference type="GO" id="GO:0051287">
    <property type="term" value="F:NAD binding"/>
    <property type="evidence" value="ECO:0007669"/>
    <property type="project" value="InterPro"/>
</dbReference>
<name>A0A1X6PAH6_PORUM</name>
<dbReference type="InterPro" id="IPR006115">
    <property type="entry name" value="6PGDH_NADP-bd"/>
</dbReference>
<evidence type="ECO:0000256" key="2">
    <source>
        <dbReference type="ARBA" id="ARBA00006013"/>
    </source>
</evidence>
<dbReference type="GO" id="GO:0050661">
    <property type="term" value="F:NADP binding"/>
    <property type="evidence" value="ECO:0007669"/>
    <property type="project" value="InterPro"/>
</dbReference>
<dbReference type="GO" id="GO:0008442">
    <property type="term" value="F:3-hydroxyisobutyrate dehydrogenase activity"/>
    <property type="evidence" value="ECO:0007669"/>
    <property type="project" value="UniProtKB-EC"/>
</dbReference>
<dbReference type="SUPFAM" id="SSF48179">
    <property type="entry name" value="6-phosphogluconate dehydrogenase C-terminal domain-like"/>
    <property type="match status" value="1"/>
</dbReference>
<dbReference type="Pfam" id="PF03446">
    <property type="entry name" value="NAD_binding_2"/>
    <property type="match status" value="1"/>
</dbReference>
<dbReference type="OrthoDB" id="435038at2759"/>
<comment type="similarity">
    <text evidence="2">Belongs to the HIBADH-related family. 3-hydroxyisobutyrate dehydrogenase subfamily.</text>
</comment>
<dbReference type="InterPro" id="IPR029154">
    <property type="entry name" value="HIBADH-like_NADP-bd"/>
</dbReference>
<evidence type="ECO:0000313" key="10">
    <source>
        <dbReference type="EMBL" id="OSX77909.1"/>
    </source>
</evidence>
<comment type="pathway">
    <text evidence="1">Amino-acid degradation; L-valine degradation.</text>
</comment>
<dbReference type="FunFam" id="1.10.1040.10:FF:000006">
    <property type="entry name" value="3-hydroxyisobutyrate dehydrogenase"/>
    <property type="match status" value="1"/>
</dbReference>
<feature type="domain" description="3-hydroxyisobutyrate dehydrogenase-like NAD-binding" evidence="9">
    <location>
        <begin position="251"/>
        <end position="377"/>
    </location>
</feature>
<dbReference type="PANTHER" id="PTHR22981:SF7">
    <property type="entry name" value="3-HYDROXYISOBUTYRATE DEHYDROGENASE, MITOCHONDRIAL"/>
    <property type="match status" value="1"/>
</dbReference>
<keyword evidence="11" id="KW-1185">Reference proteome</keyword>
<evidence type="ECO:0000256" key="7">
    <source>
        <dbReference type="ARBA" id="ARBA00049197"/>
    </source>
</evidence>
<dbReference type="InterPro" id="IPR008927">
    <property type="entry name" value="6-PGluconate_DH-like_C_sf"/>
</dbReference>
<evidence type="ECO:0000256" key="5">
    <source>
        <dbReference type="ARBA" id="ARBA00023002"/>
    </source>
</evidence>
<keyword evidence="4" id="KW-0101">Branched-chain amino acid catabolism</keyword>
<reference evidence="10 11" key="1">
    <citation type="submission" date="2017-03" db="EMBL/GenBank/DDBJ databases">
        <title>WGS assembly of Porphyra umbilicalis.</title>
        <authorList>
            <person name="Brawley S.H."/>
            <person name="Blouin N.A."/>
            <person name="Ficko-Blean E."/>
            <person name="Wheeler G.L."/>
            <person name="Lohr M."/>
            <person name="Goodson H.V."/>
            <person name="Jenkins J.W."/>
            <person name="Blaby-Haas C.E."/>
            <person name="Helliwell K.E."/>
            <person name="Chan C."/>
            <person name="Marriage T."/>
            <person name="Bhattacharya D."/>
            <person name="Klein A.S."/>
            <person name="Badis Y."/>
            <person name="Brodie J."/>
            <person name="Cao Y."/>
            <person name="Collen J."/>
            <person name="Dittami S.M."/>
            <person name="Gachon C.M."/>
            <person name="Green B.R."/>
            <person name="Karpowicz S."/>
            <person name="Kim J.W."/>
            <person name="Kudahl U."/>
            <person name="Lin S."/>
            <person name="Michel G."/>
            <person name="Mittag M."/>
            <person name="Olson B.J."/>
            <person name="Pangilinan J."/>
            <person name="Peng Y."/>
            <person name="Qiu H."/>
            <person name="Shu S."/>
            <person name="Singer J.T."/>
            <person name="Smith A.G."/>
            <person name="Sprecher B.N."/>
            <person name="Wagner V."/>
            <person name="Wang W."/>
            <person name="Wang Z.-Y."/>
            <person name="Yan J."/>
            <person name="Yarish C."/>
            <person name="Zoeuner-Riek S."/>
            <person name="Zhuang Y."/>
            <person name="Zou Y."/>
            <person name="Lindquist E.A."/>
            <person name="Grimwood J."/>
            <person name="Barry K."/>
            <person name="Rokhsar D.S."/>
            <person name="Schmutz J."/>
            <person name="Stiller J.W."/>
            <person name="Grossman A.R."/>
            <person name="Prochnik S.E."/>
        </authorList>
    </citation>
    <scope>NUCLEOTIDE SEQUENCE [LARGE SCALE GENOMIC DNA]</scope>
    <source>
        <strain evidence="10">4086291</strain>
    </source>
</reference>
<dbReference type="SUPFAM" id="SSF51735">
    <property type="entry name" value="NAD(P)-binding Rossmann-fold domains"/>
    <property type="match status" value="1"/>
</dbReference>
<protein>
    <recommendedName>
        <fullName evidence="3">3-hydroxyisobutyrate dehydrogenase</fullName>
        <ecNumber evidence="3">1.1.1.31</ecNumber>
    </recommendedName>
</protein>
<dbReference type="Gene3D" id="1.10.1040.10">
    <property type="entry name" value="N-(1-d-carboxylethyl)-l-norvaline Dehydrogenase, domain 2"/>
    <property type="match status" value="1"/>
</dbReference>
<dbReference type="Proteomes" id="UP000218209">
    <property type="component" value="Unassembled WGS sequence"/>
</dbReference>
<gene>
    <name evidence="10" type="ORF">BU14_0127s0007</name>
</gene>
<keyword evidence="5" id="KW-0560">Oxidoreductase</keyword>
<proteinExistence type="inferred from homology"/>
<dbReference type="InterPro" id="IPR036291">
    <property type="entry name" value="NAD(P)-bd_dom_sf"/>
</dbReference>
<dbReference type="Gene3D" id="3.40.50.720">
    <property type="entry name" value="NAD(P)-binding Rossmann-like Domain"/>
    <property type="match status" value="1"/>
</dbReference>
<evidence type="ECO:0000256" key="6">
    <source>
        <dbReference type="ARBA" id="ARBA00023027"/>
    </source>
</evidence>
<comment type="catalytic activity">
    <reaction evidence="7">
        <text>3-hydroxy-2-methylpropanoate + NAD(+) = 2-methyl-3-oxopropanoate + NADH + H(+)</text>
        <dbReference type="Rhea" id="RHEA:17681"/>
        <dbReference type="ChEBI" id="CHEBI:11805"/>
        <dbReference type="ChEBI" id="CHEBI:15378"/>
        <dbReference type="ChEBI" id="CHEBI:57540"/>
        <dbReference type="ChEBI" id="CHEBI:57700"/>
        <dbReference type="ChEBI" id="CHEBI:57945"/>
        <dbReference type="EC" id="1.1.1.31"/>
    </reaction>
</comment>
<keyword evidence="6" id="KW-0520">NAD</keyword>
<dbReference type="Pfam" id="PF14833">
    <property type="entry name" value="NAD_binding_11"/>
    <property type="match status" value="1"/>
</dbReference>
<evidence type="ECO:0000313" key="11">
    <source>
        <dbReference type="Proteomes" id="UP000218209"/>
    </source>
</evidence>
<dbReference type="PANTHER" id="PTHR22981">
    <property type="entry name" value="3-HYDROXYISOBUTYRATE DEHYDROGENASE-RELATED"/>
    <property type="match status" value="1"/>
</dbReference>
<dbReference type="EC" id="1.1.1.31" evidence="3"/>
<evidence type="ECO:0000256" key="3">
    <source>
        <dbReference type="ARBA" id="ARBA00012991"/>
    </source>
</evidence>
<evidence type="ECO:0000256" key="1">
    <source>
        <dbReference type="ARBA" id="ARBA00005109"/>
    </source>
</evidence>
<accession>A0A1X6PAH6</accession>
<dbReference type="InterPro" id="IPR013328">
    <property type="entry name" value="6PGD_dom2"/>
</dbReference>
<organism evidence="10 11">
    <name type="scientific">Porphyra umbilicalis</name>
    <name type="common">Purple laver</name>
    <name type="synonym">Red alga</name>
    <dbReference type="NCBI Taxonomy" id="2786"/>
    <lineage>
        <taxon>Eukaryota</taxon>
        <taxon>Rhodophyta</taxon>
        <taxon>Bangiophyceae</taxon>
        <taxon>Bangiales</taxon>
        <taxon>Bangiaceae</taxon>
        <taxon>Porphyra</taxon>
    </lineage>
</organism>
<evidence type="ECO:0000256" key="4">
    <source>
        <dbReference type="ARBA" id="ARBA00022456"/>
    </source>
</evidence>
<dbReference type="GO" id="GO:0009083">
    <property type="term" value="P:branched-chain amino acid catabolic process"/>
    <property type="evidence" value="ECO:0007669"/>
    <property type="project" value="UniProtKB-KW"/>
</dbReference>
<evidence type="ECO:0000259" key="8">
    <source>
        <dbReference type="Pfam" id="PF03446"/>
    </source>
</evidence>
<dbReference type="EMBL" id="KV918824">
    <property type="protein sequence ID" value="OSX77909.1"/>
    <property type="molecule type" value="Genomic_DNA"/>
</dbReference>
<sequence>MTLLPRWPASCSTAWRPAMSRLASLYCPLVVSSPTATAAPRFWPPAWWRSAATSTAAPPLPPVSWVGVGAMGTPMARRLVDAGVHLRVFDASPEAVGRFTDSLPSSAGHVHAATSLRDVLPPPPLQAKHGDPPVNSIPLVLITMLPSPAAVTSTIKALLPRTPPGALMVDMSTIPPDVSRSLASLVAATPGGQGGDGGGGVVLLDAPVSGGTAAAAAGTLTIMAGGPADAVAAVTPLLSQLGKPTHVGAAGAGQIVKAANNLVLGVSMAAVAEATALAAAAGVPPAVTAAVMGTSSGRCWATEVYHPAPGVVAGAPAGRGYTGGFRVELMRKDLGIALGMGGHGATPTPMATAAEGVYRSMCEKGGGGKDFSGVLEYVYKRGKGGLPTRAAGA</sequence>
<dbReference type="AlphaFoldDB" id="A0A1X6PAH6"/>
<feature type="domain" description="6-phosphogluconate dehydrogenase NADP-binding" evidence="8">
    <location>
        <begin position="63"/>
        <end position="244"/>
    </location>
</feature>